<dbReference type="PANTHER" id="PTHR10127:SF850">
    <property type="entry name" value="METALLOENDOPEPTIDASE"/>
    <property type="match status" value="1"/>
</dbReference>
<dbReference type="EMBL" id="OU963871">
    <property type="protein sequence ID" value="CAH0762541.1"/>
    <property type="molecule type" value="Genomic_DNA"/>
</dbReference>
<dbReference type="EC" id="3.4.24.-" evidence="2"/>
<keyword evidence="1 2" id="KW-0482">Metalloprotease</keyword>
<dbReference type="InterPro" id="IPR006026">
    <property type="entry name" value="Peptidase_Metallo"/>
</dbReference>
<feature type="domain" description="Peptidase M12A" evidence="3">
    <location>
        <begin position="57"/>
        <end position="263"/>
    </location>
</feature>
<name>A0A9P0FZE3_BEMTA</name>
<keyword evidence="1 2" id="KW-0378">Hydrolase</keyword>
<dbReference type="Gene3D" id="3.40.390.10">
    <property type="entry name" value="Collagenase (Catalytic Domain)"/>
    <property type="match status" value="1"/>
</dbReference>
<dbReference type="PANTHER" id="PTHR10127">
    <property type="entry name" value="DISCOIDIN, CUB, EGF, LAMININ , AND ZINC METALLOPROTEASE DOMAIN CONTAINING"/>
    <property type="match status" value="1"/>
</dbReference>
<protein>
    <recommendedName>
        <fullName evidence="2">Metalloendopeptidase</fullName>
        <ecNumber evidence="2">3.4.24.-</ecNumber>
    </recommendedName>
</protein>
<dbReference type="AlphaFoldDB" id="A0A9P0FZE3"/>
<dbReference type="PRINTS" id="PR00480">
    <property type="entry name" value="ASTACIN"/>
</dbReference>
<feature type="binding site" evidence="1">
    <location>
        <position position="154"/>
    </location>
    <ligand>
        <name>Zn(2+)</name>
        <dbReference type="ChEBI" id="CHEBI:29105"/>
        <note>catalytic</note>
    </ligand>
</feature>
<feature type="binding site" evidence="1">
    <location>
        <position position="158"/>
    </location>
    <ligand>
        <name>Zn(2+)</name>
        <dbReference type="ChEBI" id="CHEBI:29105"/>
        <note>catalytic</note>
    </ligand>
</feature>
<feature type="chain" id="PRO_5040542205" description="Metalloendopeptidase" evidence="2">
    <location>
        <begin position="26"/>
        <end position="391"/>
    </location>
</feature>
<comment type="caution">
    <text evidence="1">Lacks conserved residue(s) required for the propagation of feature annotation.</text>
</comment>
<feature type="binding site" evidence="1">
    <location>
        <position position="164"/>
    </location>
    <ligand>
        <name>Zn(2+)</name>
        <dbReference type="ChEBI" id="CHEBI:29105"/>
        <note>catalytic</note>
    </ligand>
</feature>
<dbReference type="SUPFAM" id="SSF55486">
    <property type="entry name" value="Metalloproteases ('zincins'), catalytic domain"/>
    <property type="match status" value="1"/>
</dbReference>
<dbReference type="Proteomes" id="UP001152759">
    <property type="component" value="Chromosome 10"/>
</dbReference>
<sequence>MLNSLILSGTMLVFLVMVLVMNVSGRLTELPNGGLIDVEDEYAGVRFSTNPSVRRRKRMLKNKEILWPKAAVIYKVEDLMWESFNHDYLKVFEAMEDIMRETCVRFKEWSGEPDFVFVEYNLGLRSSNAAVGRKIGQSWLRIGQQNFVKEVILHELGHTLGLRHEHQRPDRDHYVDVLWQNIEREQRAQFEQLDKSSVNLFGEPFDFDSIMMYHDCSSSDPARPAKLQSKTGRNLKLKAGVGNLNTKLSASDVKRIQDLYRCDGAFQKPSFPVDIVCSFDKDNCNFKNLRSRKNQKIWEWKPLSLFQQPPEGNLIWSINCNRKTTIKESVWSVGFYGRSLLANNRDLQGCVRLKYMFQTHGRGVHTLKVSNQMFLPLNKIVLENRDLNSRS</sequence>
<dbReference type="InterPro" id="IPR001506">
    <property type="entry name" value="Peptidase_M12A"/>
</dbReference>
<dbReference type="SMART" id="SM00235">
    <property type="entry name" value="ZnMc"/>
    <property type="match status" value="1"/>
</dbReference>
<keyword evidence="5" id="KW-1185">Reference proteome</keyword>
<dbReference type="PROSITE" id="PS51864">
    <property type="entry name" value="ASTACIN"/>
    <property type="match status" value="1"/>
</dbReference>
<dbReference type="Pfam" id="PF01400">
    <property type="entry name" value="Astacin"/>
    <property type="match status" value="1"/>
</dbReference>
<dbReference type="GO" id="GO:0006508">
    <property type="term" value="P:proteolysis"/>
    <property type="evidence" value="ECO:0007669"/>
    <property type="project" value="UniProtKB-KW"/>
</dbReference>
<proteinExistence type="predicted"/>
<keyword evidence="1 2" id="KW-0862">Zinc</keyword>
<evidence type="ECO:0000259" key="3">
    <source>
        <dbReference type="PROSITE" id="PS51864"/>
    </source>
</evidence>
<organism evidence="4 5">
    <name type="scientific">Bemisia tabaci</name>
    <name type="common">Sweetpotato whitefly</name>
    <name type="synonym">Aleurodes tabaci</name>
    <dbReference type="NCBI Taxonomy" id="7038"/>
    <lineage>
        <taxon>Eukaryota</taxon>
        <taxon>Metazoa</taxon>
        <taxon>Ecdysozoa</taxon>
        <taxon>Arthropoda</taxon>
        <taxon>Hexapoda</taxon>
        <taxon>Insecta</taxon>
        <taxon>Pterygota</taxon>
        <taxon>Neoptera</taxon>
        <taxon>Paraneoptera</taxon>
        <taxon>Hemiptera</taxon>
        <taxon>Sternorrhyncha</taxon>
        <taxon>Aleyrodoidea</taxon>
        <taxon>Aleyrodidae</taxon>
        <taxon>Aleyrodinae</taxon>
        <taxon>Bemisia</taxon>
    </lineage>
</organism>
<dbReference type="InterPro" id="IPR024079">
    <property type="entry name" value="MetalloPept_cat_dom_sf"/>
</dbReference>
<dbReference type="GO" id="GO:0004222">
    <property type="term" value="F:metalloendopeptidase activity"/>
    <property type="evidence" value="ECO:0007669"/>
    <property type="project" value="UniProtKB-UniRule"/>
</dbReference>
<evidence type="ECO:0000256" key="1">
    <source>
        <dbReference type="PROSITE-ProRule" id="PRU01211"/>
    </source>
</evidence>
<comment type="cofactor">
    <cofactor evidence="1 2">
        <name>Zn(2+)</name>
        <dbReference type="ChEBI" id="CHEBI:29105"/>
    </cofactor>
    <text evidence="1 2">Binds 1 zinc ion per subunit.</text>
</comment>
<evidence type="ECO:0000313" key="4">
    <source>
        <dbReference type="EMBL" id="CAH0762541.1"/>
    </source>
</evidence>
<dbReference type="GO" id="GO:0008270">
    <property type="term" value="F:zinc ion binding"/>
    <property type="evidence" value="ECO:0007669"/>
    <property type="project" value="UniProtKB-UniRule"/>
</dbReference>
<feature type="active site" evidence="1">
    <location>
        <position position="155"/>
    </location>
</feature>
<accession>A0A9P0FZE3</accession>
<keyword evidence="2" id="KW-0732">Signal</keyword>
<evidence type="ECO:0000256" key="2">
    <source>
        <dbReference type="RuleBase" id="RU361183"/>
    </source>
</evidence>
<reference evidence="4" key="1">
    <citation type="submission" date="2021-12" db="EMBL/GenBank/DDBJ databases">
        <authorList>
            <person name="King R."/>
        </authorList>
    </citation>
    <scope>NUCLEOTIDE SEQUENCE</scope>
</reference>
<feature type="signal peptide" evidence="2">
    <location>
        <begin position="1"/>
        <end position="25"/>
    </location>
</feature>
<keyword evidence="1 2" id="KW-0645">Protease</keyword>
<gene>
    <name evidence="4" type="ORF">BEMITA_LOCUS2664</name>
</gene>
<keyword evidence="1 2" id="KW-0479">Metal-binding</keyword>
<evidence type="ECO:0000313" key="5">
    <source>
        <dbReference type="Proteomes" id="UP001152759"/>
    </source>
</evidence>